<evidence type="ECO:0000313" key="2">
    <source>
        <dbReference type="Proteomes" id="UP001434883"/>
    </source>
</evidence>
<comment type="caution">
    <text evidence="1">The sequence shown here is derived from an EMBL/GenBank/DDBJ whole genome shotgun (WGS) entry which is preliminary data.</text>
</comment>
<accession>A0ABV0QQF8</accession>
<dbReference type="PROSITE" id="PS51257">
    <property type="entry name" value="PROKAR_LIPOPROTEIN"/>
    <property type="match status" value="1"/>
</dbReference>
<gene>
    <name evidence="1" type="ORF">XENOCAPTIV_002485</name>
</gene>
<name>A0ABV0QQF8_9TELE</name>
<sequence>MLVRGIMGLGIMLGCEDWPASSSDHSARKLTLSWPVTPELGQEKQAKSNTIMPCFSPSLGGANFVLSE</sequence>
<keyword evidence="2" id="KW-1185">Reference proteome</keyword>
<proteinExistence type="predicted"/>
<evidence type="ECO:0000313" key="1">
    <source>
        <dbReference type="EMBL" id="MEQ2197727.1"/>
    </source>
</evidence>
<dbReference type="Proteomes" id="UP001434883">
    <property type="component" value="Unassembled WGS sequence"/>
</dbReference>
<dbReference type="EMBL" id="JAHRIN010018054">
    <property type="protein sequence ID" value="MEQ2197727.1"/>
    <property type="molecule type" value="Genomic_DNA"/>
</dbReference>
<reference evidence="1 2" key="1">
    <citation type="submission" date="2021-06" db="EMBL/GenBank/DDBJ databases">
        <authorList>
            <person name="Palmer J.M."/>
        </authorList>
    </citation>
    <scope>NUCLEOTIDE SEQUENCE [LARGE SCALE GENOMIC DNA]</scope>
    <source>
        <strain evidence="1 2">XC_2019</strain>
        <tissue evidence="1">Muscle</tissue>
    </source>
</reference>
<protein>
    <submittedName>
        <fullName evidence="1">Uncharacterized protein</fullName>
    </submittedName>
</protein>
<organism evidence="1 2">
    <name type="scientific">Xenoophorus captivus</name>
    <dbReference type="NCBI Taxonomy" id="1517983"/>
    <lineage>
        <taxon>Eukaryota</taxon>
        <taxon>Metazoa</taxon>
        <taxon>Chordata</taxon>
        <taxon>Craniata</taxon>
        <taxon>Vertebrata</taxon>
        <taxon>Euteleostomi</taxon>
        <taxon>Actinopterygii</taxon>
        <taxon>Neopterygii</taxon>
        <taxon>Teleostei</taxon>
        <taxon>Neoteleostei</taxon>
        <taxon>Acanthomorphata</taxon>
        <taxon>Ovalentaria</taxon>
        <taxon>Atherinomorphae</taxon>
        <taxon>Cyprinodontiformes</taxon>
        <taxon>Goodeidae</taxon>
        <taxon>Xenoophorus</taxon>
    </lineage>
</organism>